<keyword evidence="11" id="KW-0472">Membrane</keyword>
<evidence type="ECO:0000256" key="12">
    <source>
        <dbReference type="PIRSR" id="PIRSR602403-1"/>
    </source>
</evidence>
<dbReference type="GO" id="GO:0004497">
    <property type="term" value="F:monooxygenase activity"/>
    <property type="evidence" value="ECO:0007669"/>
    <property type="project" value="UniProtKB-KW"/>
</dbReference>
<name>A0A8E2EWU9_9PEZI</name>
<dbReference type="PANTHER" id="PTHR46206">
    <property type="entry name" value="CYTOCHROME P450"/>
    <property type="match status" value="1"/>
</dbReference>
<dbReference type="InterPro" id="IPR036396">
    <property type="entry name" value="Cyt_P450_sf"/>
</dbReference>
<evidence type="ECO:0000256" key="11">
    <source>
        <dbReference type="ARBA" id="ARBA00023136"/>
    </source>
</evidence>
<dbReference type="OrthoDB" id="1844152at2759"/>
<dbReference type="SUPFAM" id="SSF48264">
    <property type="entry name" value="Cytochrome P450"/>
    <property type="match status" value="1"/>
</dbReference>
<evidence type="ECO:0000256" key="5">
    <source>
        <dbReference type="ARBA" id="ARBA00022692"/>
    </source>
</evidence>
<keyword evidence="4 12" id="KW-0349">Heme</keyword>
<keyword evidence="10" id="KW-0503">Monooxygenase</keyword>
<keyword evidence="5" id="KW-0812">Transmembrane</keyword>
<dbReference type="GO" id="GO:0005506">
    <property type="term" value="F:iron ion binding"/>
    <property type="evidence" value="ECO:0007669"/>
    <property type="project" value="InterPro"/>
</dbReference>
<keyword evidence="14" id="KW-1185">Reference proteome</keyword>
<evidence type="ECO:0000256" key="4">
    <source>
        <dbReference type="ARBA" id="ARBA00022617"/>
    </source>
</evidence>
<evidence type="ECO:0000256" key="3">
    <source>
        <dbReference type="ARBA" id="ARBA00010617"/>
    </source>
</evidence>
<feature type="binding site" description="axial binding residue" evidence="12">
    <location>
        <position position="427"/>
    </location>
    <ligand>
        <name>heme</name>
        <dbReference type="ChEBI" id="CHEBI:30413"/>
    </ligand>
    <ligandPart>
        <name>Fe</name>
        <dbReference type="ChEBI" id="CHEBI:18248"/>
    </ligandPart>
</feature>
<evidence type="ECO:0000313" key="13">
    <source>
        <dbReference type="EMBL" id="OCL05803.1"/>
    </source>
</evidence>
<evidence type="ECO:0000256" key="10">
    <source>
        <dbReference type="ARBA" id="ARBA00023033"/>
    </source>
</evidence>
<dbReference type="GO" id="GO:0016020">
    <property type="term" value="C:membrane"/>
    <property type="evidence" value="ECO:0007669"/>
    <property type="project" value="UniProtKB-SubCell"/>
</dbReference>
<evidence type="ECO:0000256" key="2">
    <source>
        <dbReference type="ARBA" id="ARBA00004370"/>
    </source>
</evidence>
<accession>A0A8E2EWU9</accession>
<dbReference type="PRINTS" id="PR00465">
    <property type="entry name" value="EP450IV"/>
</dbReference>
<dbReference type="PANTHER" id="PTHR46206:SF5">
    <property type="entry name" value="P450, PUTATIVE (EUROFUNG)-RELATED"/>
    <property type="match status" value="1"/>
</dbReference>
<dbReference type="Pfam" id="PF00067">
    <property type="entry name" value="p450"/>
    <property type="match status" value="1"/>
</dbReference>
<dbReference type="EMBL" id="KV750204">
    <property type="protein sequence ID" value="OCL05803.1"/>
    <property type="molecule type" value="Genomic_DNA"/>
</dbReference>
<dbReference type="GO" id="GO:0016705">
    <property type="term" value="F:oxidoreductase activity, acting on paired donors, with incorporation or reduction of molecular oxygen"/>
    <property type="evidence" value="ECO:0007669"/>
    <property type="project" value="InterPro"/>
</dbReference>
<organism evidence="13 14">
    <name type="scientific">Glonium stellatum</name>
    <dbReference type="NCBI Taxonomy" id="574774"/>
    <lineage>
        <taxon>Eukaryota</taxon>
        <taxon>Fungi</taxon>
        <taxon>Dikarya</taxon>
        <taxon>Ascomycota</taxon>
        <taxon>Pezizomycotina</taxon>
        <taxon>Dothideomycetes</taxon>
        <taxon>Pleosporomycetidae</taxon>
        <taxon>Gloniales</taxon>
        <taxon>Gloniaceae</taxon>
        <taxon>Glonium</taxon>
    </lineage>
</organism>
<gene>
    <name evidence="13" type="ORF">AOQ84DRAFT_224498</name>
</gene>
<dbReference type="AlphaFoldDB" id="A0A8E2EWU9"/>
<comment type="similarity">
    <text evidence="3">Belongs to the cytochrome P450 family.</text>
</comment>
<comment type="subcellular location">
    <subcellularLocation>
        <location evidence="2">Membrane</location>
    </subcellularLocation>
</comment>
<dbReference type="Proteomes" id="UP000250140">
    <property type="component" value="Unassembled WGS sequence"/>
</dbReference>
<evidence type="ECO:0000256" key="8">
    <source>
        <dbReference type="ARBA" id="ARBA00023002"/>
    </source>
</evidence>
<dbReference type="InterPro" id="IPR002403">
    <property type="entry name" value="Cyt_P450_E_grp-IV"/>
</dbReference>
<sequence>MSYEYLFHGADVIDRAYIKAQGQAFEIFTPGKRQQMVTSPLHLEEINKARPEVLSLHAVAKEPKHTMKGFEWKDIRGVEGTGFVRALRTILTSYLPQLLPRLSEIMAGEVREQLLKNGHSEGCYQISIYNLAKKIVARTNCFVFFGQVLSENVEFLIAAQEFPYDTAVSAEILRLLPWPVAHFVARIYTRNYRSSRVFHDFLTREVQRRFELQERRDQKAKFGEVKPGLGRQDSAFSSYDDLTGLENDGLQWLIDTAPKKHSWSIDRLVGEIMGTWYGSVHTLTIAVTYALIDLYSRPEIIKPLRDELHDIGLDQLKGAPHELPLLDSFLKESARLSAFECTGVRRKALQPFTFSDGIHVSKDEWICVPHRSIMRDSMRFSNALQFDPFRFHKAKEMNANTRERLSQSYLTEASDTWLAWGIGRIVCPGRFYAAAILKLVLARMLVDYDCELQKMRGSRSYQWRSSLVPKRSVKLMVRNREKDS</sequence>
<evidence type="ECO:0000256" key="7">
    <source>
        <dbReference type="ARBA" id="ARBA00022989"/>
    </source>
</evidence>
<dbReference type="CDD" id="cd11041">
    <property type="entry name" value="CYP503A1-like"/>
    <property type="match status" value="1"/>
</dbReference>
<keyword evidence="6 12" id="KW-0479">Metal-binding</keyword>
<proteinExistence type="inferred from homology"/>
<dbReference type="GO" id="GO:0020037">
    <property type="term" value="F:heme binding"/>
    <property type="evidence" value="ECO:0007669"/>
    <property type="project" value="InterPro"/>
</dbReference>
<evidence type="ECO:0000313" key="14">
    <source>
        <dbReference type="Proteomes" id="UP000250140"/>
    </source>
</evidence>
<dbReference type="InterPro" id="IPR001128">
    <property type="entry name" value="Cyt_P450"/>
</dbReference>
<evidence type="ECO:0000256" key="1">
    <source>
        <dbReference type="ARBA" id="ARBA00001971"/>
    </source>
</evidence>
<keyword evidence="9 12" id="KW-0408">Iron</keyword>
<evidence type="ECO:0000256" key="9">
    <source>
        <dbReference type="ARBA" id="ARBA00023004"/>
    </source>
</evidence>
<keyword evidence="7" id="KW-1133">Transmembrane helix</keyword>
<dbReference type="Gene3D" id="1.10.630.10">
    <property type="entry name" value="Cytochrome P450"/>
    <property type="match status" value="1"/>
</dbReference>
<evidence type="ECO:0000256" key="6">
    <source>
        <dbReference type="ARBA" id="ARBA00022723"/>
    </source>
</evidence>
<reference evidence="13 14" key="1">
    <citation type="journal article" date="2016" name="Nat. Commun.">
        <title>Ectomycorrhizal ecology is imprinted in the genome of the dominant symbiotic fungus Cenococcum geophilum.</title>
        <authorList>
            <consortium name="DOE Joint Genome Institute"/>
            <person name="Peter M."/>
            <person name="Kohler A."/>
            <person name="Ohm R.A."/>
            <person name="Kuo A."/>
            <person name="Krutzmann J."/>
            <person name="Morin E."/>
            <person name="Arend M."/>
            <person name="Barry K.W."/>
            <person name="Binder M."/>
            <person name="Choi C."/>
            <person name="Clum A."/>
            <person name="Copeland A."/>
            <person name="Grisel N."/>
            <person name="Haridas S."/>
            <person name="Kipfer T."/>
            <person name="LaButti K."/>
            <person name="Lindquist E."/>
            <person name="Lipzen A."/>
            <person name="Maire R."/>
            <person name="Meier B."/>
            <person name="Mihaltcheva S."/>
            <person name="Molinier V."/>
            <person name="Murat C."/>
            <person name="Poggeler S."/>
            <person name="Quandt C.A."/>
            <person name="Sperisen C."/>
            <person name="Tritt A."/>
            <person name="Tisserant E."/>
            <person name="Crous P.W."/>
            <person name="Henrissat B."/>
            <person name="Nehls U."/>
            <person name="Egli S."/>
            <person name="Spatafora J.W."/>
            <person name="Grigoriev I.V."/>
            <person name="Martin F.M."/>
        </authorList>
    </citation>
    <scope>NUCLEOTIDE SEQUENCE [LARGE SCALE GENOMIC DNA]</scope>
    <source>
        <strain evidence="13 14">CBS 207.34</strain>
    </source>
</reference>
<keyword evidence="8" id="KW-0560">Oxidoreductase</keyword>
<protein>
    <submittedName>
        <fullName evidence="13">Cytochrome P450</fullName>
    </submittedName>
</protein>
<comment type="cofactor">
    <cofactor evidence="1 12">
        <name>heme</name>
        <dbReference type="ChEBI" id="CHEBI:30413"/>
    </cofactor>
</comment>